<dbReference type="AlphaFoldDB" id="I4DQN9"/>
<organism evidence="1">
    <name type="scientific">Papilio xuthus</name>
    <name type="common">Asian swallowtail butterfly</name>
    <dbReference type="NCBI Taxonomy" id="66420"/>
    <lineage>
        <taxon>Eukaryota</taxon>
        <taxon>Metazoa</taxon>
        <taxon>Ecdysozoa</taxon>
        <taxon>Arthropoda</taxon>
        <taxon>Hexapoda</taxon>
        <taxon>Insecta</taxon>
        <taxon>Pterygota</taxon>
        <taxon>Neoptera</taxon>
        <taxon>Endopterygota</taxon>
        <taxon>Lepidoptera</taxon>
        <taxon>Glossata</taxon>
        <taxon>Ditrysia</taxon>
        <taxon>Papilionoidea</taxon>
        <taxon>Papilionidae</taxon>
        <taxon>Papilioninae</taxon>
        <taxon>Papilio</taxon>
    </lineage>
</organism>
<sequence>NIYKRVNRATIIKYSYKLFAKKLTNVYWNIVSRIVKIHSKLHTENSISVAFSRRNSVQKHDKFSSWHVWLKRKLVRDVPT</sequence>
<feature type="non-terminal residue" evidence="1">
    <location>
        <position position="1"/>
    </location>
</feature>
<reference evidence="1" key="1">
    <citation type="journal article" date="2012" name="BMC Biol.">
        <title>Comprehensive microarray-based analysis for stage-specific larval camouflage pattern-associated genes in the swallowtail butterfly, Papilio xuthus.</title>
        <authorList>
            <person name="Futahashi R."/>
            <person name="Shirataki H."/>
            <person name="Narita T."/>
            <person name="Mita K."/>
            <person name="Fujiwara H."/>
        </authorList>
    </citation>
    <scope>NUCLEOTIDE SEQUENCE</scope>
    <source>
        <tissue evidence="1">Epidermis</tissue>
    </source>
</reference>
<protein>
    <submittedName>
        <fullName evidence="1">Uncharacterized protein</fullName>
    </submittedName>
</protein>
<accession>I4DQN9</accession>
<name>I4DQN9_PAPXU</name>
<dbReference type="EMBL" id="AK404540">
    <property type="protein sequence ID" value="BAM20229.1"/>
    <property type="molecule type" value="mRNA"/>
</dbReference>
<proteinExistence type="evidence at transcript level"/>
<evidence type="ECO:0000313" key="1">
    <source>
        <dbReference type="EMBL" id="BAM20229.1"/>
    </source>
</evidence>